<reference evidence="2 3" key="1">
    <citation type="journal article" date="2020" name="Microorganisms">
        <title>Osmotic Adaptation and Compatible Solute Biosynthesis of Phototrophic Bacteria as Revealed from Genome Analyses.</title>
        <authorList>
            <person name="Imhoff J.F."/>
            <person name="Rahn T."/>
            <person name="Kunzel S."/>
            <person name="Keller A."/>
            <person name="Neulinger S.C."/>
        </authorList>
    </citation>
    <scope>NUCLEOTIDE SEQUENCE [LARGE SCALE GENOMIC DNA]</scope>
    <source>
        <strain evidence="2 3">DSM 6210</strain>
    </source>
</reference>
<sequence>MIKSSTPLLAAAAALLLAGCGGTMEKVLPDQSLQYKEQREASDNLELPPDLAGASFDDALDVPGATGTATYSGYAGERAARTRIAQSGDVLPDVQGVSLRRSGDRRWLDIDAPPDAVWSEVVDFWRQQGILLVEQDPTTGVMKTDWLENRAEVRQDFITRQVRKVLDGLYSTSTRDQYRVRLDAGPSRDSTEVYLTHRGMEERLVRNTVGEGATTVWEPAGTDPDKEAIMLRRLMLYLGVSDRDAERMLASGGSAATAGSAAATAGAGSRLVGNGANAELVVPGEYRQAWRQTGLALDRSGFAVADRNRSEGVFYVRYDDPGRNAGERGIIDRITFWRGNDDRGVEQYQVRLEAGADATRVRVTDAEGRPTTGGTGERILSLLHEELR</sequence>
<protein>
    <recommendedName>
        <fullName evidence="4">Outer membrane protein assembly factor BamC</fullName>
    </recommendedName>
</protein>
<proteinExistence type="predicted"/>
<dbReference type="PROSITE" id="PS51257">
    <property type="entry name" value="PROKAR_LIPOPROTEIN"/>
    <property type="match status" value="1"/>
</dbReference>
<feature type="signal peptide" evidence="1">
    <location>
        <begin position="1"/>
        <end position="18"/>
    </location>
</feature>
<organism evidence="2 3">
    <name type="scientific">Thiohalocapsa halophila</name>
    <dbReference type="NCBI Taxonomy" id="69359"/>
    <lineage>
        <taxon>Bacteria</taxon>
        <taxon>Pseudomonadati</taxon>
        <taxon>Pseudomonadota</taxon>
        <taxon>Gammaproteobacteria</taxon>
        <taxon>Chromatiales</taxon>
        <taxon>Chromatiaceae</taxon>
        <taxon>Thiohalocapsa</taxon>
    </lineage>
</organism>
<evidence type="ECO:0000313" key="2">
    <source>
        <dbReference type="EMBL" id="MBK1632722.1"/>
    </source>
</evidence>
<evidence type="ECO:0000256" key="1">
    <source>
        <dbReference type="SAM" id="SignalP"/>
    </source>
</evidence>
<dbReference type="RefSeq" id="WP_200240503.1">
    <property type="nucleotide sequence ID" value="NZ_NRRV01000055.1"/>
</dbReference>
<comment type="caution">
    <text evidence="2">The sequence shown here is derived from an EMBL/GenBank/DDBJ whole genome shotgun (WGS) entry which is preliminary data.</text>
</comment>
<evidence type="ECO:0000313" key="3">
    <source>
        <dbReference type="Proteomes" id="UP000748752"/>
    </source>
</evidence>
<dbReference type="Proteomes" id="UP000748752">
    <property type="component" value="Unassembled WGS sequence"/>
</dbReference>
<keyword evidence="3" id="KW-1185">Reference proteome</keyword>
<accession>A0ABS1CLB4</accession>
<dbReference type="Pfam" id="PF06804">
    <property type="entry name" value="Lipoprotein_18"/>
    <property type="match status" value="1"/>
</dbReference>
<dbReference type="InterPro" id="IPR010653">
    <property type="entry name" value="NlpB/DapX"/>
</dbReference>
<gene>
    <name evidence="2" type="ORF">CKO31_18625</name>
</gene>
<keyword evidence="1" id="KW-0732">Signal</keyword>
<dbReference type="EMBL" id="NRRV01000055">
    <property type="protein sequence ID" value="MBK1632722.1"/>
    <property type="molecule type" value="Genomic_DNA"/>
</dbReference>
<evidence type="ECO:0008006" key="4">
    <source>
        <dbReference type="Google" id="ProtNLM"/>
    </source>
</evidence>
<feature type="chain" id="PRO_5047486561" description="Outer membrane protein assembly factor BamC" evidence="1">
    <location>
        <begin position="19"/>
        <end position="388"/>
    </location>
</feature>
<name>A0ABS1CLB4_9GAMM</name>
<dbReference type="Gene3D" id="3.30.310.170">
    <property type="entry name" value="Outer membrane protein assembly factor BamC"/>
    <property type="match status" value="1"/>
</dbReference>
<dbReference type="InterPro" id="IPR042268">
    <property type="entry name" value="BamC_C"/>
</dbReference>